<organism evidence="1 2">
    <name type="scientific">Pristionchus pacificus</name>
    <name type="common">Parasitic nematode worm</name>
    <dbReference type="NCBI Taxonomy" id="54126"/>
    <lineage>
        <taxon>Eukaryota</taxon>
        <taxon>Metazoa</taxon>
        <taxon>Ecdysozoa</taxon>
        <taxon>Nematoda</taxon>
        <taxon>Chromadorea</taxon>
        <taxon>Rhabditida</taxon>
        <taxon>Rhabditina</taxon>
        <taxon>Diplogasteromorpha</taxon>
        <taxon>Diplogasteroidea</taxon>
        <taxon>Neodiplogasteridae</taxon>
        <taxon>Pristionchus</taxon>
    </lineage>
</organism>
<sequence length="88" mass="9819">MPRYDISVVGVGTLRRSVAAHSPSLARRSMLRDVLNRADAERVNSSSLDIENHVVSSSRHRRVGSRFRHGGDKKKQLLLVRANEGIES</sequence>
<keyword evidence="2" id="KW-1185">Reference proteome</keyword>
<dbReference type="EnsemblMetazoa" id="PPA46302.1">
    <property type="protein sequence ID" value="PPA46302.1"/>
    <property type="gene ID" value="WBGene00284671"/>
</dbReference>
<reference evidence="1" key="2">
    <citation type="submission" date="2022-06" db="UniProtKB">
        <authorList>
            <consortium name="EnsemblMetazoa"/>
        </authorList>
    </citation>
    <scope>IDENTIFICATION</scope>
    <source>
        <strain evidence="1">PS312</strain>
    </source>
</reference>
<proteinExistence type="predicted"/>
<protein>
    <submittedName>
        <fullName evidence="1">Uncharacterized protein</fullName>
    </submittedName>
</protein>
<dbReference type="AlphaFoldDB" id="A0A2A6CHB4"/>
<evidence type="ECO:0000313" key="1">
    <source>
        <dbReference type="EnsemblMetazoa" id="PPA46302.1"/>
    </source>
</evidence>
<reference evidence="2" key="1">
    <citation type="journal article" date="2008" name="Nat. Genet.">
        <title>The Pristionchus pacificus genome provides a unique perspective on nematode lifestyle and parasitism.</title>
        <authorList>
            <person name="Dieterich C."/>
            <person name="Clifton S.W."/>
            <person name="Schuster L.N."/>
            <person name="Chinwalla A."/>
            <person name="Delehaunty K."/>
            <person name="Dinkelacker I."/>
            <person name="Fulton L."/>
            <person name="Fulton R."/>
            <person name="Godfrey J."/>
            <person name="Minx P."/>
            <person name="Mitreva M."/>
            <person name="Roeseler W."/>
            <person name="Tian H."/>
            <person name="Witte H."/>
            <person name="Yang S.P."/>
            <person name="Wilson R.K."/>
            <person name="Sommer R.J."/>
        </authorList>
    </citation>
    <scope>NUCLEOTIDE SEQUENCE [LARGE SCALE GENOMIC DNA]</scope>
    <source>
        <strain evidence="2">PS312</strain>
    </source>
</reference>
<accession>A0A2A6CHB4</accession>
<evidence type="ECO:0000313" key="2">
    <source>
        <dbReference type="Proteomes" id="UP000005239"/>
    </source>
</evidence>
<gene>
    <name evidence="1" type="primary">WBGene00284671</name>
</gene>
<name>A0A2A6CHB4_PRIPA</name>
<accession>A0A8R1V712</accession>
<dbReference type="Proteomes" id="UP000005239">
    <property type="component" value="Unassembled WGS sequence"/>
</dbReference>